<dbReference type="EMBL" id="HF951689">
    <property type="protein sequence ID" value="CCW35385.1"/>
    <property type="molecule type" value="Genomic_DNA"/>
</dbReference>
<dbReference type="HOGENOM" id="CLU_285712_0_0_0"/>
<dbReference type="Gene3D" id="2.60.40.4070">
    <property type="match status" value="1"/>
</dbReference>
<reference evidence="4" key="1">
    <citation type="submission" date="2013-03" db="EMBL/GenBank/DDBJ databases">
        <title>Genome sequence of Chthonomonas calidirosea, the first sequenced genome from the Armatimonadetes phylum (formally candidate division OP10).</title>
        <authorList>
            <person name="Lee K.C.Y."/>
            <person name="Morgan X.C."/>
            <person name="Dunfield P.F."/>
            <person name="Tamas I."/>
            <person name="Houghton K.M."/>
            <person name="Vyssotski M."/>
            <person name="Ryan J.L.J."/>
            <person name="Lagutin K."/>
            <person name="McDonald I.R."/>
            <person name="Stott M.B."/>
        </authorList>
    </citation>
    <scope>NUCLEOTIDE SEQUENCE [LARGE SCALE GENOMIC DNA]</scope>
    <source>
        <strain evidence="4">DSM 23976 / ICMP 18418 / T49</strain>
    </source>
</reference>
<dbReference type="AlphaFoldDB" id="S0EUQ3"/>
<dbReference type="InParanoid" id="S0EUQ3"/>
<keyword evidence="4" id="KW-1185">Reference proteome</keyword>
<sequence length="1083" mass="116715">MKTYMAVSARWALGLVLWASIFGKSAVAQTYHNVLNQPFRTIGNGPQSVVVVDVAHPNNKDEVQQAIAQRIRQVMQTRAAAVAPEIATLRRLHAFPLNHQIPVVDMVVVRHNGQILLPQAPPAGRSVPTNNQLTFVANTSGQYAFDVPTASALDNTVNNLLYPALVRRIGPPLWNGQVTILNKDDNPTKVSGIIGVTVVMNPDGSVDIDLPNFSTDQDKYLGLLQAMAQTFHGPLAIGYDAWEMGMARAAAVVVAQDLQGQFPTTQPVDPAADFYYTPYYDVLNQPALGNNTFLPPTKSNQTLTGLGGMLVPRLQMASTAWLKCFIQNPQFFINFNNAYYDAWQADHTIANDTVRLQQLASAAVGGTVEGQPFSNWFQQQYVLDTSVTPGPKEFLFVTPTLPDTTTPSDGAAIVVLYYNTTSTGDEIDLNSVCNPIFYDYSYTATLTLTGADQPINIVGGEGYTSPLFSGIAQAQRIEADFPVNSVNSRLYYPVHQFINGNGSPNEFLGVVVGSDNGTLSASFTGGNGTVVNTPVAQGAFGAVGGPAIPDNFTQVTLTFTPAGGGQPITYKRNVFQRKANLNTGLSNVSSLFILYAPTQTEVLYHVFLAGPQMISLPLQPLNPDLAQVFGLPPSQTLLAMWRQDAGGDNYLRYPSMPLYQPGYGFWTNFQGALNGTGQQNGVPILGVSTDVQASVSVGLEYGWNQIGDPFTQPLDLTADPTLGNTGGVEFQYQGQVANLAAAIANGWIAAGVFGYDPNAATYTDITGTLPTNSPFQQNKLLPWQGYFILVKVTEGITLTYVNPNLSTRGARLKLPVGTRALHVAPRPQQGWRLPLSLASDDGRVAIATLGQAPQGADTYVPALDAASPPPFLTGNSLSLFFAHPEWNTGRVVGTNFLSDIRPLNRSASWMLTANLPMGSHTYTIQWGNTAYLPRGLELTLTDLTTGSRVVMNGRTSYTFTAAPNEYTRQFRIDASPRNLLIPILTGLHVDLVPSGGRAVGLAAIVYETSTSGTSSVQIRASNGQTVRHLLAGRAVSMGLNRVVWDLKDDRGRALPTGTYLVEVTLETTDGRQTRSIVPCTIIR</sequence>
<dbReference type="Pfam" id="PF13860">
    <property type="entry name" value="FlgD_ig"/>
    <property type="match status" value="1"/>
</dbReference>
<keyword evidence="1" id="KW-0732">Signal</keyword>
<evidence type="ECO:0000256" key="1">
    <source>
        <dbReference type="SAM" id="SignalP"/>
    </source>
</evidence>
<dbReference type="STRING" id="454171.CP488_02527"/>
<evidence type="ECO:0000313" key="3">
    <source>
        <dbReference type="EMBL" id="CCW35385.1"/>
    </source>
</evidence>
<proteinExistence type="predicted"/>
<feature type="signal peptide" evidence="1">
    <location>
        <begin position="1"/>
        <end position="28"/>
    </location>
</feature>
<evidence type="ECO:0000313" key="4">
    <source>
        <dbReference type="Proteomes" id="UP000014227"/>
    </source>
</evidence>
<evidence type="ECO:0000259" key="2">
    <source>
        <dbReference type="Pfam" id="PF13860"/>
    </source>
</evidence>
<name>S0EUQ3_CHTCT</name>
<dbReference type="eggNOG" id="COG1404">
    <property type="taxonomic scope" value="Bacteria"/>
</dbReference>
<gene>
    <name evidence="3" type="ORF">CCALI_01569</name>
</gene>
<dbReference type="KEGG" id="ccz:CCALI_01569"/>
<dbReference type="Proteomes" id="UP000014227">
    <property type="component" value="Chromosome I"/>
</dbReference>
<dbReference type="RefSeq" id="WP_016482918.1">
    <property type="nucleotide sequence ID" value="NC_021487.1"/>
</dbReference>
<dbReference type="PATRIC" id="fig|1303518.3.peg.1609"/>
<accession>S0EUQ3</accession>
<feature type="domain" description="FlgD/Vpr Ig-like" evidence="2">
    <location>
        <begin position="1008"/>
        <end position="1068"/>
    </location>
</feature>
<dbReference type="OrthoDB" id="8901262at2"/>
<protein>
    <submittedName>
        <fullName evidence="3">FlgD Ig-like domain</fullName>
    </submittedName>
</protein>
<feature type="chain" id="PRO_5004485771" evidence="1">
    <location>
        <begin position="29"/>
        <end position="1083"/>
    </location>
</feature>
<organism evidence="3 4">
    <name type="scientific">Chthonomonas calidirosea (strain DSM 23976 / ICMP 18418 / T49)</name>
    <dbReference type="NCBI Taxonomy" id="1303518"/>
    <lineage>
        <taxon>Bacteria</taxon>
        <taxon>Bacillati</taxon>
        <taxon>Armatimonadota</taxon>
        <taxon>Chthonomonadia</taxon>
        <taxon>Chthonomonadales</taxon>
        <taxon>Chthonomonadaceae</taxon>
        <taxon>Chthonomonas</taxon>
    </lineage>
</organism>
<dbReference type="InterPro" id="IPR025965">
    <property type="entry name" value="FlgD/Vpr_Ig-like"/>
</dbReference>